<dbReference type="InterPro" id="IPR000383">
    <property type="entry name" value="Xaa-Pro-like_dom"/>
</dbReference>
<protein>
    <submittedName>
        <fullName evidence="2">Alpha/beta fold hydrolase</fullName>
    </submittedName>
</protein>
<dbReference type="PANTHER" id="PTHR43265">
    <property type="entry name" value="ESTERASE ESTD"/>
    <property type="match status" value="1"/>
</dbReference>
<evidence type="ECO:0000313" key="2">
    <source>
        <dbReference type="EMBL" id="QJD87150.1"/>
    </source>
</evidence>
<dbReference type="InterPro" id="IPR053145">
    <property type="entry name" value="AB_hydrolase_Est10"/>
</dbReference>
<gene>
    <name evidence="2" type="ORF">HH215_30890</name>
</gene>
<dbReference type="Proteomes" id="UP000502248">
    <property type="component" value="Chromosome"/>
</dbReference>
<name>A0A7Z2VQM9_9BACL</name>
<keyword evidence="3" id="KW-1185">Reference proteome</keyword>
<dbReference type="KEGG" id="cheb:HH215_30890"/>
<dbReference type="PANTHER" id="PTHR43265:SF1">
    <property type="entry name" value="ESTERASE ESTD"/>
    <property type="match status" value="1"/>
</dbReference>
<evidence type="ECO:0000259" key="1">
    <source>
        <dbReference type="Pfam" id="PF02129"/>
    </source>
</evidence>
<organism evidence="2 3">
    <name type="scientific">Cohnella herbarum</name>
    <dbReference type="NCBI Taxonomy" id="2728023"/>
    <lineage>
        <taxon>Bacteria</taxon>
        <taxon>Bacillati</taxon>
        <taxon>Bacillota</taxon>
        <taxon>Bacilli</taxon>
        <taxon>Bacillales</taxon>
        <taxon>Paenibacillaceae</taxon>
        <taxon>Cohnella</taxon>
    </lineage>
</organism>
<reference evidence="2 3" key="1">
    <citation type="submission" date="2020-04" db="EMBL/GenBank/DDBJ databases">
        <title>Genome sequencing of novel species.</title>
        <authorList>
            <person name="Heo J."/>
            <person name="Kim S.-J."/>
            <person name="Kim J.-S."/>
            <person name="Hong S.-B."/>
            <person name="Kwon S.-W."/>
        </authorList>
    </citation>
    <scope>NUCLEOTIDE SEQUENCE [LARGE SCALE GENOMIC DNA]</scope>
    <source>
        <strain evidence="2 3">MFER-1</strain>
    </source>
</reference>
<dbReference type="AlphaFoldDB" id="A0A7Z2VQM9"/>
<dbReference type="Gene3D" id="3.40.50.1820">
    <property type="entry name" value="alpha/beta hydrolase"/>
    <property type="match status" value="1"/>
</dbReference>
<proteinExistence type="predicted"/>
<dbReference type="GO" id="GO:0052689">
    <property type="term" value="F:carboxylic ester hydrolase activity"/>
    <property type="evidence" value="ECO:0007669"/>
    <property type="project" value="TreeGrafter"/>
</dbReference>
<evidence type="ECO:0000313" key="3">
    <source>
        <dbReference type="Proteomes" id="UP000502248"/>
    </source>
</evidence>
<dbReference type="SUPFAM" id="SSF53474">
    <property type="entry name" value="alpha/beta-Hydrolases"/>
    <property type="match status" value="1"/>
</dbReference>
<sequence>MPARIVKELACQAGDDTIRCRFHAPVRGDKSSPVPGILVIPGFADTAVGPHNMHVQLADRLARAGYAVVRFDYRGLGESDGDFAKFTLSRGLEDAASVLELLCRQDEVDPGKIGIVGFSLGGTFAAEIAATNSGVRAVSLLAPVAYPSKVFPAFFQSRHWDQLERTGWMDWLGWSVGRPFIESLREMDPLAAMERVASAVLAIHGTNDIEVPIENAYAYAAMGAELYLVDGADHPFSGMRYKEALFTKIGEWLHKHLEIDSAEKGCN</sequence>
<feature type="domain" description="Xaa-Pro dipeptidyl-peptidase-like" evidence="1">
    <location>
        <begin position="20"/>
        <end position="147"/>
    </location>
</feature>
<dbReference type="RefSeq" id="WP_169283396.1">
    <property type="nucleotide sequence ID" value="NZ_CP051680.1"/>
</dbReference>
<keyword evidence="2" id="KW-0378">Hydrolase</keyword>
<dbReference type="Pfam" id="PF02129">
    <property type="entry name" value="Peptidase_S15"/>
    <property type="match status" value="1"/>
</dbReference>
<accession>A0A7Z2VQM9</accession>
<dbReference type="InterPro" id="IPR029058">
    <property type="entry name" value="AB_hydrolase_fold"/>
</dbReference>
<dbReference type="EMBL" id="CP051680">
    <property type="protein sequence ID" value="QJD87150.1"/>
    <property type="molecule type" value="Genomic_DNA"/>
</dbReference>